<comment type="caution">
    <text evidence="1">The sequence shown here is derived from an EMBL/GenBank/DDBJ whole genome shotgun (WGS) entry which is preliminary data.</text>
</comment>
<gene>
    <name evidence="1" type="ORF">KDA10_00090</name>
</gene>
<evidence type="ECO:0000313" key="1">
    <source>
        <dbReference type="EMBL" id="MCA9301757.1"/>
    </source>
</evidence>
<proteinExistence type="predicted"/>
<reference evidence="1" key="2">
    <citation type="journal article" date="2021" name="Microbiome">
        <title>Successional dynamics and alternative stable states in a saline activated sludge microbial community over 9 years.</title>
        <authorList>
            <person name="Wang Y."/>
            <person name="Ye J."/>
            <person name="Ju F."/>
            <person name="Liu L."/>
            <person name="Boyd J.A."/>
            <person name="Deng Y."/>
            <person name="Parks D.H."/>
            <person name="Jiang X."/>
            <person name="Yin X."/>
            <person name="Woodcroft B.J."/>
            <person name="Tyson G.W."/>
            <person name="Hugenholtz P."/>
            <person name="Polz M.F."/>
            <person name="Zhang T."/>
        </authorList>
    </citation>
    <scope>NUCLEOTIDE SEQUENCE</scope>
    <source>
        <strain evidence="1">HKST-UBA80</strain>
    </source>
</reference>
<sequence length="62" mass="7322">MKWFLLIFCSSIFILFIVLSKGREEISRSFEISEQARINAVPFKGDLDIQYIDSIRIPAYEY</sequence>
<dbReference type="Proteomes" id="UP000714817">
    <property type="component" value="Unassembled WGS sequence"/>
</dbReference>
<organism evidence="1 2">
    <name type="scientific">candidate division WWE3 bacterium</name>
    <dbReference type="NCBI Taxonomy" id="2053526"/>
    <lineage>
        <taxon>Bacteria</taxon>
        <taxon>Katanobacteria</taxon>
    </lineage>
</organism>
<dbReference type="EMBL" id="JAGQNY010000001">
    <property type="protein sequence ID" value="MCA9301757.1"/>
    <property type="molecule type" value="Genomic_DNA"/>
</dbReference>
<evidence type="ECO:0000313" key="2">
    <source>
        <dbReference type="Proteomes" id="UP000714817"/>
    </source>
</evidence>
<dbReference type="AlphaFoldDB" id="A0A955IW50"/>
<name>A0A955IW50_UNCKA</name>
<accession>A0A955IW50</accession>
<protein>
    <submittedName>
        <fullName evidence="1">Uncharacterized protein</fullName>
    </submittedName>
</protein>
<reference evidence="1" key="1">
    <citation type="submission" date="2020-04" db="EMBL/GenBank/DDBJ databases">
        <authorList>
            <person name="Zhang T."/>
        </authorList>
    </citation>
    <scope>NUCLEOTIDE SEQUENCE</scope>
    <source>
        <strain evidence="1">HKST-UBA80</strain>
    </source>
</reference>